<keyword evidence="1" id="KW-1133">Transmembrane helix</keyword>
<feature type="transmembrane region" description="Helical" evidence="1">
    <location>
        <begin position="199"/>
        <end position="215"/>
    </location>
</feature>
<keyword evidence="1" id="KW-0472">Membrane</keyword>
<dbReference type="KEGG" id="aman:B6F84_02220"/>
<dbReference type="Proteomes" id="UP000193404">
    <property type="component" value="Chromosome"/>
</dbReference>
<accession>A0A1W6JXI0</accession>
<dbReference type="AlphaFoldDB" id="A0A1W6JXI0"/>
<dbReference type="NCBIfam" id="TIGR01167">
    <property type="entry name" value="LPXTG_anchor"/>
    <property type="match status" value="1"/>
</dbReference>
<reference evidence="2 3" key="1">
    <citation type="submission" date="2017-03" db="EMBL/GenBank/DDBJ databases">
        <title>Sulfur activation and transportation mechanism of thermophilic Archaea Acidianus manzaensis YN-25.</title>
        <authorList>
            <person name="Ma Y."/>
            <person name="Yang Y."/>
            <person name="Xia J."/>
        </authorList>
    </citation>
    <scope>NUCLEOTIDE SEQUENCE [LARGE SCALE GENOMIC DNA]</scope>
    <source>
        <strain evidence="2 3">YN-25</strain>
    </source>
</reference>
<evidence type="ECO:0008006" key="4">
    <source>
        <dbReference type="Google" id="ProtNLM"/>
    </source>
</evidence>
<gene>
    <name evidence="2" type="ORF">B6F84_02220</name>
</gene>
<dbReference type="STRING" id="282676.B6F84_02220"/>
<dbReference type="GeneID" id="41589697"/>
<keyword evidence="3" id="KW-1185">Reference proteome</keyword>
<dbReference type="OrthoDB" id="382965at2157"/>
<protein>
    <recommendedName>
        <fullName evidence="4">Bacterial repeat domain-containing protein</fullName>
    </recommendedName>
</protein>
<keyword evidence="1" id="KW-0812">Transmembrane</keyword>
<dbReference type="RefSeq" id="WP_148690714.1">
    <property type="nucleotide sequence ID" value="NZ_CP020477.1"/>
</dbReference>
<evidence type="ECO:0000313" key="2">
    <source>
        <dbReference type="EMBL" id="ARM74959.1"/>
    </source>
</evidence>
<organism evidence="2 3">
    <name type="scientific">Acidianus manzaensis</name>
    <dbReference type="NCBI Taxonomy" id="282676"/>
    <lineage>
        <taxon>Archaea</taxon>
        <taxon>Thermoproteota</taxon>
        <taxon>Thermoprotei</taxon>
        <taxon>Sulfolobales</taxon>
        <taxon>Sulfolobaceae</taxon>
        <taxon>Acidianus</taxon>
    </lineage>
</organism>
<name>A0A1W6JXI0_9CREN</name>
<sequence length="221" mass="24725">MKIKALILLTLVILVFSLKIQAYNVNISIYEHNMSSNGILVFVEYNGTISTIKENSTINLPNTSVTIIVYNTQIGYKVLINGNATNEYTFFPYKINNINITIIPNYIDIHLFINGSGKIEIRYPNSSSIIINKTTTLKVLCGSLLTLYAKPDHDSFISWNNSSTYPTLFIIAQNSTTITAIFGHSKDPNNVGINSSQDLVYLGILIVLGGFYLFIKRKKNI</sequence>
<evidence type="ECO:0000313" key="3">
    <source>
        <dbReference type="Proteomes" id="UP000193404"/>
    </source>
</evidence>
<proteinExistence type="predicted"/>
<dbReference type="EMBL" id="CP020477">
    <property type="protein sequence ID" value="ARM74959.1"/>
    <property type="molecule type" value="Genomic_DNA"/>
</dbReference>
<evidence type="ECO:0000256" key="1">
    <source>
        <dbReference type="SAM" id="Phobius"/>
    </source>
</evidence>